<proteinExistence type="predicted"/>
<name>A0ABW2A6Q4_9GAMM</name>
<sequence length="22" mass="2577">MPKVFEERIAKGAKKEDFLIVK</sequence>
<protein>
    <submittedName>
        <fullName evidence="1">Uncharacterized protein</fullName>
    </submittedName>
</protein>
<dbReference type="EMBL" id="JBHSWE010000001">
    <property type="protein sequence ID" value="MFC6673083.1"/>
    <property type="molecule type" value="Genomic_DNA"/>
</dbReference>
<reference evidence="2" key="1">
    <citation type="journal article" date="2019" name="Int. J. Syst. Evol. Microbiol.">
        <title>The Global Catalogue of Microorganisms (GCM) 10K type strain sequencing project: providing services to taxonomists for standard genome sequencing and annotation.</title>
        <authorList>
            <consortium name="The Broad Institute Genomics Platform"/>
            <consortium name="The Broad Institute Genome Sequencing Center for Infectious Disease"/>
            <person name="Wu L."/>
            <person name="Ma J."/>
        </authorList>
    </citation>
    <scope>NUCLEOTIDE SEQUENCE [LARGE SCALE GENOMIC DNA]</scope>
    <source>
        <strain evidence="2">NBRC 111756</strain>
    </source>
</reference>
<gene>
    <name evidence="1" type="ORF">ACFQDL_25595</name>
</gene>
<dbReference type="RefSeq" id="WP_379913344.1">
    <property type="nucleotide sequence ID" value="NZ_JBHSWE010000001.1"/>
</dbReference>
<organism evidence="1 2">
    <name type="scientific">Marinobacterium aestuariivivens</name>
    <dbReference type="NCBI Taxonomy" id="1698799"/>
    <lineage>
        <taxon>Bacteria</taxon>
        <taxon>Pseudomonadati</taxon>
        <taxon>Pseudomonadota</taxon>
        <taxon>Gammaproteobacteria</taxon>
        <taxon>Oceanospirillales</taxon>
        <taxon>Oceanospirillaceae</taxon>
        <taxon>Marinobacterium</taxon>
    </lineage>
</organism>
<comment type="caution">
    <text evidence="1">The sequence shown here is derived from an EMBL/GenBank/DDBJ whole genome shotgun (WGS) entry which is preliminary data.</text>
</comment>
<dbReference type="Proteomes" id="UP001596422">
    <property type="component" value="Unassembled WGS sequence"/>
</dbReference>
<evidence type="ECO:0000313" key="2">
    <source>
        <dbReference type="Proteomes" id="UP001596422"/>
    </source>
</evidence>
<accession>A0ABW2A6Q4</accession>
<keyword evidence="2" id="KW-1185">Reference proteome</keyword>
<evidence type="ECO:0000313" key="1">
    <source>
        <dbReference type="EMBL" id="MFC6673083.1"/>
    </source>
</evidence>